<evidence type="ECO:0000259" key="2">
    <source>
        <dbReference type="PROSITE" id="PS51781"/>
    </source>
</evidence>
<accession>A0A7R7ICG6</accession>
<dbReference type="Proteomes" id="UP000595897">
    <property type="component" value="Chromosome"/>
</dbReference>
<dbReference type="EMBL" id="AP024169">
    <property type="protein sequence ID" value="BCN29841.1"/>
    <property type="molecule type" value="Genomic_DNA"/>
</dbReference>
<dbReference type="PROSITE" id="PS51781">
    <property type="entry name" value="SH3B"/>
    <property type="match status" value="1"/>
</dbReference>
<evidence type="ECO:0000256" key="1">
    <source>
        <dbReference type="SAM" id="MobiDB-lite"/>
    </source>
</evidence>
<proteinExistence type="predicted"/>
<evidence type="ECO:0000313" key="3">
    <source>
        <dbReference type="EMBL" id="BCN29841.1"/>
    </source>
</evidence>
<gene>
    <name evidence="3" type="ORF">bsdtb5_11360</name>
</gene>
<dbReference type="KEGG" id="ahb:bsdtb5_11360"/>
<dbReference type="RefSeq" id="WP_271715097.1">
    <property type="nucleotide sequence ID" value="NZ_AP024169.1"/>
</dbReference>
<feature type="region of interest" description="Disordered" evidence="1">
    <location>
        <begin position="279"/>
        <end position="343"/>
    </location>
</feature>
<dbReference type="Gene3D" id="2.30.30.40">
    <property type="entry name" value="SH3 Domains"/>
    <property type="match status" value="3"/>
</dbReference>
<protein>
    <recommendedName>
        <fullName evidence="2">SH3b domain-containing protein</fullName>
    </recommendedName>
</protein>
<sequence length="890" mass="97143">MQKRWKILLSICFLLTFSGGVFIYNKIDTYAVEKGIVTATTLNVRKGAGTNYSIVMSSGKKVTLTKNTAVSIEKKSNGWYYISVKFNGATVKGYVLDDYVKINAGTTTAAKITSSNSLKLAAKITATKLNVRTTPSTTGEQLTINKVKVSLVKNSSVTILNEKMVGSKKWYYISFQVGKSTYKGYILSDFVKLELKSNINAKVNSKSKISIRTGAGSNKAYLKDSNNKTVTLSSGTALKISKEVTIGSDKWFYVSFTYNKNNKKGYILAKDVLFSATTSTSTKNTSNNSSNTTTPNKTNSDTDNSKDTNTNNNSSNSSTGTDQGTNNNQGSNAGSNNNVGNTNSKIVIDKNQSSKDGKVIGTNALNVRIGAGTSNDKLIYNNKTISLALGTPVNIYDEKQVSSTTWYLVSFEYSDVELAGYVSGSYIQVLDSTDNTDTSTPTTPSPTTTPTTPTTPDTNNTAMTTEEFEASLTNEGFPDSYKVLLRSLHNQYPNWKFKAYKTGVDWNTAVTNESKVGLNLITNSKNIAWKSLATGAYSWEKDRFIPYDGATWVTASKDAIAYYMDPRNFLTANKIFQFESLSYQSGYQNQSGVERILMNTPLYNTSFTYDDSNGNEVTKTYSETFMSAADYSNVSPYHLATRVKQEVMTSSTALSSSASGNYSGFEGYYNFYNIGAYHSTVAGGAIKNALTYAMNGSTSQTTNALYLIPWDNQYSAIVGGAKFIGASYIDRGQSTIYLQKFNVTPKSMYSHQYMANVEAASSEATKTYSGYSSMLELPIVFTIPVYNNMPNSVCAAPKDVKNPNNWLSNLSIEGYSLTPTFDLSKDQVYNLIVDNDISEVTVDAQAVSSKATVSGTGVQSLEIGNNVVTVNVTAENGKVRKYEINIVRSE</sequence>
<evidence type="ECO:0000313" key="4">
    <source>
        <dbReference type="Proteomes" id="UP000595897"/>
    </source>
</evidence>
<dbReference type="InterPro" id="IPR003646">
    <property type="entry name" value="SH3-like_bac-type"/>
</dbReference>
<feature type="domain" description="SH3b" evidence="2">
    <location>
        <begin position="355"/>
        <end position="431"/>
    </location>
</feature>
<feature type="region of interest" description="Disordered" evidence="1">
    <location>
        <begin position="432"/>
        <end position="461"/>
    </location>
</feature>
<dbReference type="AlphaFoldDB" id="A0A7R7ICG6"/>
<dbReference type="SMART" id="SM00287">
    <property type="entry name" value="SH3b"/>
    <property type="match status" value="3"/>
</dbReference>
<organism evidence="3 4">
    <name type="scientific">Anaeromicropila herbilytica</name>
    <dbReference type="NCBI Taxonomy" id="2785025"/>
    <lineage>
        <taxon>Bacteria</taxon>
        <taxon>Bacillati</taxon>
        <taxon>Bacillota</taxon>
        <taxon>Clostridia</taxon>
        <taxon>Lachnospirales</taxon>
        <taxon>Lachnospiraceae</taxon>
        <taxon>Anaeromicropila</taxon>
    </lineage>
</organism>
<reference evidence="3 4" key="1">
    <citation type="submission" date="2020-11" db="EMBL/GenBank/DDBJ databases">
        <title>Draft genome sequencing of a Lachnospiraceae strain isolated from anoxic soil subjected to BSD treatment.</title>
        <authorList>
            <person name="Uek A."/>
            <person name="Tonouchi A."/>
        </authorList>
    </citation>
    <scope>NUCLEOTIDE SEQUENCE [LARGE SCALE GENOMIC DNA]</scope>
    <source>
        <strain evidence="3 4">TB5</strain>
    </source>
</reference>
<dbReference type="InterPro" id="IPR025883">
    <property type="entry name" value="Cadherin-like_domain"/>
</dbReference>
<keyword evidence="4" id="KW-1185">Reference proteome</keyword>
<dbReference type="Pfam" id="PF12733">
    <property type="entry name" value="Cadherin-like"/>
    <property type="match status" value="1"/>
</dbReference>
<name>A0A7R7ICG6_9FIRM</name>